<reference evidence="2" key="1">
    <citation type="submission" date="2019-03" db="EMBL/GenBank/DDBJ databases">
        <title>WGS assembly of Setaria viridis.</title>
        <authorList>
            <person name="Huang P."/>
            <person name="Jenkins J."/>
            <person name="Grimwood J."/>
            <person name="Barry K."/>
            <person name="Healey A."/>
            <person name="Mamidi S."/>
            <person name="Sreedasyam A."/>
            <person name="Shu S."/>
            <person name="Feldman M."/>
            <person name="Wu J."/>
            <person name="Yu Y."/>
            <person name="Chen C."/>
            <person name="Johnson J."/>
            <person name="Rokhsar D."/>
            <person name="Baxter I."/>
            <person name="Schmutz J."/>
            <person name="Brutnell T."/>
            <person name="Kellogg E."/>
        </authorList>
    </citation>
    <scope>NUCLEOTIDE SEQUENCE [LARGE SCALE GENOMIC DNA]</scope>
</reference>
<name>A0A4U6TWJ0_SETVI</name>
<dbReference type="Gramene" id="TKW06662">
    <property type="protein sequence ID" value="TKW06662"/>
    <property type="gene ID" value="SEVIR_7G253900v2"/>
</dbReference>
<dbReference type="InterPro" id="IPR022149">
    <property type="entry name" value="DUF3681"/>
</dbReference>
<dbReference type="OMA" id="FMETCAG"/>
<evidence type="ECO:0000256" key="1">
    <source>
        <dbReference type="SAM" id="Phobius"/>
    </source>
</evidence>
<keyword evidence="3" id="KW-1185">Reference proteome</keyword>
<gene>
    <name evidence="2" type="ORF">SEVIR_7G253900v2</name>
</gene>
<keyword evidence="1" id="KW-0472">Membrane</keyword>
<feature type="transmembrane region" description="Helical" evidence="1">
    <location>
        <begin position="50"/>
        <end position="74"/>
    </location>
</feature>
<feature type="transmembrane region" description="Helical" evidence="1">
    <location>
        <begin position="21"/>
        <end position="44"/>
    </location>
</feature>
<keyword evidence="1" id="KW-0812">Transmembrane</keyword>
<accession>A0A4U6TWJ0</accession>
<proteinExistence type="predicted"/>
<sequence>MDVLVNMLRLISDAFGDMEKLPAVLILCGGVLAAAALRLAIFYHGEPPFYLYRGTLITLVIIGFMETCAGLWLTGDLTGRQDTGKTILGFSILPFIIVAALGGFV</sequence>
<evidence type="ECO:0000313" key="2">
    <source>
        <dbReference type="EMBL" id="TKW06662.1"/>
    </source>
</evidence>
<organism evidence="2 3">
    <name type="scientific">Setaria viridis</name>
    <name type="common">Green bristlegrass</name>
    <name type="synonym">Setaria italica subsp. viridis</name>
    <dbReference type="NCBI Taxonomy" id="4556"/>
    <lineage>
        <taxon>Eukaryota</taxon>
        <taxon>Viridiplantae</taxon>
        <taxon>Streptophyta</taxon>
        <taxon>Embryophyta</taxon>
        <taxon>Tracheophyta</taxon>
        <taxon>Spermatophyta</taxon>
        <taxon>Magnoliopsida</taxon>
        <taxon>Liliopsida</taxon>
        <taxon>Poales</taxon>
        <taxon>Poaceae</taxon>
        <taxon>PACMAD clade</taxon>
        <taxon>Panicoideae</taxon>
        <taxon>Panicodae</taxon>
        <taxon>Paniceae</taxon>
        <taxon>Cenchrinae</taxon>
        <taxon>Setaria</taxon>
    </lineage>
</organism>
<evidence type="ECO:0000313" key="3">
    <source>
        <dbReference type="Proteomes" id="UP000298652"/>
    </source>
</evidence>
<dbReference type="PANTHER" id="PTHR33530:SF12">
    <property type="entry name" value="MAJOR FACILITATOR SUPERFAMILY (MFS) PROFILE DOMAIN-CONTAINING PROTEIN"/>
    <property type="match status" value="1"/>
</dbReference>
<dbReference type="AlphaFoldDB" id="A0A4U6TWJ0"/>
<keyword evidence="1" id="KW-1133">Transmembrane helix</keyword>
<dbReference type="EMBL" id="CM016558">
    <property type="protein sequence ID" value="TKW06662.1"/>
    <property type="molecule type" value="Genomic_DNA"/>
</dbReference>
<dbReference type="Proteomes" id="UP000298652">
    <property type="component" value="Chromosome 7"/>
</dbReference>
<dbReference type="PANTHER" id="PTHR33530">
    <property type="entry name" value="OS01G0147100 PROTEIN"/>
    <property type="match status" value="1"/>
</dbReference>
<protein>
    <submittedName>
        <fullName evidence="2">Uncharacterized protein</fullName>
    </submittedName>
</protein>
<feature type="transmembrane region" description="Helical" evidence="1">
    <location>
        <begin position="86"/>
        <end position="104"/>
    </location>
</feature>
<dbReference type="Pfam" id="PF12442">
    <property type="entry name" value="DUF3681"/>
    <property type="match status" value="1"/>
</dbReference>